<gene>
    <name evidence="1" type="ORF">VZT92_016359</name>
</gene>
<dbReference type="Proteomes" id="UP001488805">
    <property type="component" value="Unassembled WGS sequence"/>
</dbReference>
<dbReference type="AlphaFoldDB" id="A0AAW1ESU8"/>
<evidence type="ECO:0000313" key="2">
    <source>
        <dbReference type="Proteomes" id="UP001488805"/>
    </source>
</evidence>
<organism evidence="1 2">
    <name type="scientific">Zoarces viviparus</name>
    <name type="common">Viviparous eelpout</name>
    <name type="synonym">Blennius viviparus</name>
    <dbReference type="NCBI Taxonomy" id="48416"/>
    <lineage>
        <taxon>Eukaryota</taxon>
        <taxon>Metazoa</taxon>
        <taxon>Chordata</taxon>
        <taxon>Craniata</taxon>
        <taxon>Vertebrata</taxon>
        <taxon>Euteleostomi</taxon>
        <taxon>Actinopterygii</taxon>
        <taxon>Neopterygii</taxon>
        <taxon>Teleostei</taxon>
        <taxon>Neoteleostei</taxon>
        <taxon>Acanthomorphata</taxon>
        <taxon>Eupercaria</taxon>
        <taxon>Perciformes</taxon>
        <taxon>Cottioidei</taxon>
        <taxon>Zoarcales</taxon>
        <taxon>Zoarcidae</taxon>
        <taxon>Zoarcinae</taxon>
        <taxon>Zoarces</taxon>
    </lineage>
</organism>
<name>A0AAW1ESU8_ZOAVI</name>
<evidence type="ECO:0000313" key="1">
    <source>
        <dbReference type="EMBL" id="KAK9525674.1"/>
    </source>
</evidence>
<proteinExistence type="predicted"/>
<reference evidence="1 2" key="1">
    <citation type="journal article" date="2024" name="Genome Biol. Evol.">
        <title>Chromosome-level genome assembly of the viviparous eelpout Zoarces viviparus.</title>
        <authorList>
            <person name="Fuhrmann N."/>
            <person name="Brasseur M.V."/>
            <person name="Bakowski C.E."/>
            <person name="Podsiadlowski L."/>
            <person name="Prost S."/>
            <person name="Krehenwinkel H."/>
            <person name="Mayer C."/>
        </authorList>
    </citation>
    <scope>NUCLEOTIDE SEQUENCE [LARGE SCALE GENOMIC DNA]</scope>
    <source>
        <strain evidence="1">NO-MEL_2022_Ind0_liver</strain>
    </source>
</reference>
<comment type="caution">
    <text evidence="1">The sequence shown here is derived from an EMBL/GenBank/DDBJ whole genome shotgun (WGS) entry which is preliminary data.</text>
</comment>
<accession>A0AAW1ESU8</accession>
<sequence>MCLSLLCCCSHSPHPSQKCTWGDGEDGASAKLTICRHLEINDRPKPSGSPSHSAASAGAVTGPPNLPFPLKSMCETPASHAGVCLGERDLEWIWSLKHSLLLRGAGRWNSVVKPAVSPLITAANRESWKTHRFEVDPTGKQLKLHFI</sequence>
<keyword evidence="2" id="KW-1185">Reference proteome</keyword>
<protein>
    <submittedName>
        <fullName evidence="1">Uncharacterized protein</fullName>
    </submittedName>
</protein>
<dbReference type="EMBL" id="JBCEZU010000134">
    <property type="protein sequence ID" value="KAK9525674.1"/>
    <property type="molecule type" value="Genomic_DNA"/>
</dbReference>